<proteinExistence type="predicted"/>
<dbReference type="AlphaFoldDB" id="A0A831W560"/>
<dbReference type="EMBL" id="DRKP01000074">
    <property type="protein sequence ID" value="HEB96123.1"/>
    <property type="molecule type" value="Genomic_DNA"/>
</dbReference>
<dbReference type="GO" id="GO:0009055">
    <property type="term" value="F:electron transfer activity"/>
    <property type="evidence" value="ECO:0007669"/>
    <property type="project" value="InterPro"/>
</dbReference>
<keyword evidence="3 4" id="KW-0408">Iron</keyword>
<gene>
    <name evidence="6" type="ORF">ENI96_06810</name>
</gene>
<accession>A0A831W560</accession>
<dbReference type="InterPro" id="IPR036909">
    <property type="entry name" value="Cyt_c-like_dom_sf"/>
</dbReference>
<evidence type="ECO:0000259" key="5">
    <source>
        <dbReference type="PROSITE" id="PS51007"/>
    </source>
</evidence>
<dbReference type="Gene3D" id="1.10.760.10">
    <property type="entry name" value="Cytochrome c-like domain"/>
    <property type="match status" value="1"/>
</dbReference>
<evidence type="ECO:0000256" key="2">
    <source>
        <dbReference type="ARBA" id="ARBA00022723"/>
    </source>
</evidence>
<dbReference type="GO" id="GO:0046872">
    <property type="term" value="F:metal ion binding"/>
    <property type="evidence" value="ECO:0007669"/>
    <property type="project" value="UniProtKB-KW"/>
</dbReference>
<name>A0A831W560_9GAMM</name>
<keyword evidence="2 4" id="KW-0479">Metal-binding</keyword>
<dbReference type="SUPFAM" id="SSF46626">
    <property type="entry name" value="Cytochrome c"/>
    <property type="match status" value="1"/>
</dbReference>
<evidence type="ECO:0000313" key="6">
    <source>
        <dbReference type="EMBL" id="HEB96123.1"/>
    </source>
</evidence>
<dbReference type="Proteomes" id="UP000886251">
    <property type="component" value="Unassembled WGS sequence"/>
</dbReference>
<feature type="domain" description="Cytochrome c" evidence="5">
    <location>
        <begin position="126"/>
        <end position="205"/>
    </location>
</feature>
<sequence length="207" mass="22760">MGLILAGVLLCGMPATVFGLGEHGRQAGAELLVLQGDLRLLQQEGLPDSRHRGLRARIRGMLAVLPLLLRMADQERGRRPVPLSTRELDDLLDQGGPERLQRRLRELSRRYPFPATGILPATPSPRRLALARRLHRSYCAGCHSSAAGDGERPAPDLFRQARSLPEREFAARMVTGIRGDVLTGIGNPFTDEELAALIAFYRDSSPD</sequence>
<reference evidence="6" key="1">
    <citation type="journal article" date="2020" name="mSystems">
        <title>Genome- and Community-Level Interaction Insights into Carbon Utilization and Element Cycling Functions of Hydrothermarchaeota in Hydrothermal Sediment.</title>
        <authorList>
            <person name="Zhou Z."/>
            <person name="Liu Y."/>
            <person name="Xu W."/>
            <person name="Pan J."/>
            <person name="Luo Z.H."/>
            <person name="Li M."/>
        </authorList>
    </citation>
    <scope>NUCLEOTIDE SEQUENCE [LARGE SCALE GENOMIC DNA]</scope>
    <source>
        <strain evidence="6">HyVt-443</strain>
    </source>
</reference>
<keyword evidence="1 4" id="KW-0349">Heme</keyword>
<protein>
    <submittedName>
        <fullName evidence="6">Cytochrome c</fullName>
    </submittedName>
</protein>
<dbReference type="Pfam" id="PF13442">
    <property type="entry name" value="Cytochrome_CBB3"/>
    <property type="match status" value="1"/>
</dbReference>
<dbReference type="PROSITE" id="PS51007">
    <property type="entry name" value="CYTC"/>
    <property type="match status" value="1"/>
</dbReference>
<evidence type="ECO:0000256" key="3">
    <source>
        <dbReference type="ARBA" id="ARBA00023004"/>
    </source>
</evidence>
<comment type="caution">
    <text evidence="6">The sequence shown here is derived from an EMBL/GenBank/DDBJ whole genome shotgun (WGS) entry which is preliminary data.</text>
</comment>
<dbReference type="GO" id="GO:0020037">
    <property type="term" value="F:heme binding"/>
    <property type="evidence" value="ECO:0007669"/>
    <property type="project" value="InterPro"/>
</dbReference>
<evidence type="ECO:0000256" key="4">
    <source>
        <dbReference type="PROSITE-ProRule" id="PRU00433"/>
    </source>
</evidence>
<organism evidence="6">
    <name type="scientific">Sedimenticola thiotaurini</name>
    <dbReference type="NCBI Taxonomy" id="1543721"/>
    <lineage>
        <taxon>Bacteria</taxon>
        <taxon>Pseudomonadati</taxon>
        <taxon>Pseudomonadota</taxon>
        <taxon>Gammaproteobacteria</taxon>
        <taxon>Chromatiales</taxon>
        <taxon>Sedimenticolaceae</taxon>
        <taxon>Sedimenticola</taxon>
    </lineage>
</organism>
<evidence type="ECO:0000256" key="1">
    <source>
        <dbReference type="ARBA" id="ARBA00022617"/>
    </source>
</evidence>
<dbReference type="InterPro" id="IPR009056">
    <property type="entry name" value="Cyt_c-like_dom"/>
</dbReference>